<gene>
    <name evidence="3" type="ORF">PQR00_18010</name>
</gene>
<proteinExistence type="predicted"/>
<sequence length="1131" mass="119891">MRIQGSKGGGSGGTPSESPDSLHSIAYAKVLDVISEGPIAGLANGLQSVFLDGTPIQNSDGSTNFSNYSVDVRTGTQDQTYLSGFPAVENETAVSTPLTSDSPWVHQIQNTQLTAVRIRFGVPALQKSDSSTGNVTGYRVEYAIDLAVDGGSYAQVVSGAFDGKTTSLYERSVRIELPAATTSWLVRVRRITPNAHSSLIADTINIEAITEVIDRKLRYPMSALVGLSFDAQSFSSVPTRSYDIKGLIIQIPSNFDPVARTYSGAWDGTFKTGWTDDPAWIFRDLLLNARYGLGKLVDDSMIDKWGLYQISQYCNVMVSDGKGGQEPRFTCNCVIQTQADAYKVLQDLATTFRGIAYWGPGSVVASADMPADPVYVYTDANRCVSGPFTYVGSALKTRYTTALVSWNDPSNQYKQAVESVLDDDGIARYGVTKAQITAFGTTSQGQAHRLGLWTLLTSRYETNTVSFSVGLDATLCAPGQIIAVADPSKAGKRIGGRIRSVSGRNVTLDKAPATAAGDTFTAILPGGVAQARTVSSISGDTITINSPFDADPVPGAVWMLESTDLAAQLFRVVSVQEASDDDKTTYVINATQHEPGKYAAIDNGAQIQVRPITIVPPSVQPPPANVRVSTYSVIDQGISKTVMVIAWDAAAGAVNYLPEWRKDNGEWVTANQTGGLQVEVVGIYQGTYLARVRAQNAMGVTSIPAYGTDTPLTGKTSPPPALASLTTTTQVFAIQLDWTFPADGSAGDTQRTEIWYSQTNDRSTAVKLSDYAYPQARANLMGLAAGRSFFFWGRLVDTTGNIGPWYPSSNGVNGQSSSDADEILSYLTNQITKGQLAQDVLAPINAIPGIQQDVSDNAAAITTEQTARVAGDTALSNRIDQVTAQVVIPEMAGSTGDYAGSTQVYAGVWSEQSARAEADLALARDVETTTAQISSTKTTLLAAVQTETQARVDADSSMASQITTVQAQANANTAAVQTVASSYADLNGRVAASYQIKTQITANGRTYIAGIGVGVDNTSGVVESTVLLSASRVAILDPNGSAVSSPFVVQGGQVFISQAFIGTGWIQNAMIGDVIQSTSVGANGQPRWKLDKNGTLTMNGANGGSGYLTLSDSTLLVYDNNGTLRVRLGLW</sequence>
<evidence type="ECO:0000256" key="1">
    <source>
        <dbReference type="SAM" id="MobiDB-lite"/>
    </source>
</evidence>
<feature type="region of interest" description="Disordered" evidence="1">
    <location>
        <begin position="1"/>
        <end position="20"/>
    </location>
</feature>
<dbReference type="Gene3D" id="2.60.40.10">
    <property type="entry name" value="Immunoglobulins"/>
    <property type="match status" value="1"/>
</dbReference>
<protein>
    <submittedName>
        <fullName evidence="3">Host specificity protein J</fullName>
    </submittedName>
</protein>
<dbReference type="Proteomes" id="UP001629288">
    <property type="component" value="Unassembled WGS sequence"/>
</dbReference>
<dbReference type="Pfam" id="PF09327">
    <property type="entry name" value="Phage_Tail_Tip"/>
    <property type="match status" value="1"/>
</dbReference>
<name>A0ABW9C4F0_9BURK</name>
<dbReference type="Pfam" id="PF13550">
    <property type="entry name" value="Phage-tail_3"/>
    <property type="match status" value="1"/>
</dbReference>
<feature type="compositionally biased region" description="Gly residues" evidence="1">
    <location>
        <begin position="1"/>
        <end position="13"/>
    </location>
</feature>
<evidence type="ECO:0000313" key="3">
    <source>
        <dbReference type="EMBL" id="MFM0445492.1"/>
    </source>
</evidence>
<dbReference type="PANTHER" id="PTHR36251:SF2">
    <property type="entry name" value="GIFSY-2 PROPHAGE HOST SPECIFICITY PROTEIN J, PHAGE LAMBDA"/>
    <property type="match status" value="1"/>
</dbReference>
<dbReference type="RefSeq" id="WP_408130146.1">
    <property type="nucleotide sequence ID" value="NZ_JAQQDH010000005.1"/>
</dbReference>
<dbReference type="PANTHER" id="PTHR36251">
    <property type="entry name" value="FELS-1 PROPHAGE HOST SPECIFICITY PROTEIN-RELATED"/>
    <property type="match status" value="1"/>
</dbReference>
<dbReference type="SUPFAM" id="SSF49265">
    <property type="entry name" value="Fibronectin type III"/>
    <property type="match status" value="1"/>
</dbReference>
<organism evidence="3 4">
    <name type="scientific">Paraburkholderia strydomiana</name>
    <dbReference type="NCBI Taxonomy" id="1245417"/>
    <lineage>
        <taxon>Bacteria</taxon>
        <taxon>Pseudomonadati</taxon>
        <taxon>Pseudomonadota</taxon>
        <taxon>Betaproteobacteria</taxon>
        <taxon>Burkholderiales</taxon>
        <taxon>Burkholderiaceae</taxon>
        <taxon>Paraburkholderia</taxon>
    </lineage>
</organism>
<dbReference type="InterPro" id="IPR003961">
    <property type="entry name" value="FN3_dom"/>
</dbReference>
<evidence type="ECO:0000313" key="4">
    <source>
        <dbReference type="Proteomes" id="UP001629288"/>
    </source>
</evidence>
<dbReference type="Pfam" id="PF24801">
    <property type="entry name" value="FNIII-A_GpJ"/>
    <property type="match status" value="1"/>
</dbReference>
<reference evidence="3 4" key="1">
    <citation type="journal article" date="2024" name="Chem. Sci.">
        <title>Discovery of megapolipeptins by genome mining of a Burkholderiales bacteria collection.</title>
        <authorList>
            <person name="Paulo B.S."/>
            <person name="Recchia M.J.J."/>
            <person name="Lee S."/>
            <person name="Fergusson C.H."/>
            <person name="Romanowski S.B."/>
            <person name="Hernandez A."/>
            <person name="Krull N."/>
            <person name="Liu D.Y."/>
            <person name="Cavanagh H."/>
            <person name="Bos A."/>
            <person name="Gray C.A."/>
            <person name="Murphy B.T."/>
            <person name="Linington R.G."/>
            <person name="Eustaquio A.S."/>
        </authorList>
    </citation>
    <scope>NUCLEOTIDE SEQUENCE [LARGE SCALE GENOMIC DNA]</scope>
    <source>
        <strain evidence="3 4">RL17-379-BIB-C</strain>
    </source>
</reference>
<dbReference type="InterPro" id="IPR053171">
    <property type="entry name" value="Viral_Tip_Attach_Protein"/>
</dbReference>
<dbReference type="InterPro" id="IPR015406">
    <property type="entry name" value="GpJ_CSF"/>
</dbReference>
<evidence type="ECO:0000259" key="2">
    <source>
        <dbReference type="PROSITE" id="PS50853"/>
    </source>
</evidence>
<dbReference type="EMBL" id="JAQQDH010000005">
    <property type="protein sequence ID" value="MFM0445492.1"/>
    <property type="molecule type" value="Genomic_DNA"/>
</dbReference>
<comment type="caution">
    <text evidence="3">The sequence shown here is derived from an EMBL/GenBank/DDBJ whole genome shotgun (WGS) entry which is preliminary data.</text>
</comment>
<dbReference type="InterPro" id="IPR013783">
    <property type="entry name" value="Ig-like_fold"/>
</dbReference>
<dbReference type="PROSITE" id="PS50853">
    <property type="entry name" value="FN3"/>
    <property type="match status" value="1"/>
</dbReference>
<accession>A0ABW9C4F0</accession>
<feature type="domain" description="Fibronectin type-III" evidence="2">
    <location>
        <begin position="718"/>
        <end position="819"/>
    </location>
</feature>
<dbReference type="InterPro" id="IPR036116">
    <property type="entry name" value="FN3_sf"/>
</dbReference>
<dbReference type="InterPro" id="IPR032876">
    <property type="entry name" value="J_dom"/>
</dbReference>
<dbReference type="InterPro" id="IPR055385">
    <property type="entry name" value="GpJ_HDII-ins2"/>
</dbReference>
<keyword evidence="4" id="KW-1185">Reference proteome</keyword>